<dbReference type="AlphaFoldDB" id="A0A0S1B3X9"/>
<name>A0A0S1B3X9_9GAMM</name>
<feature type="signal peptide" evidence="1">
    <location>
        <begin position="1"/>
        <end position="25"/>
    </location>
</feature>
<dbReference type="Gene3D" id="2.180.10.10">
    <property type="entry name" value="RHS repeat-associated core"/>
    <property type="match status" value="1"/>
</dbReference>
<gene>
    <name evidence="2" type="ORF">AOT14_34380</name>
</gene>
<reference evidence="2 3" key="1">
    <citation type="journal article" date="2015" name="Genome Announc.">
        <title>Complete Genome Sequencing of Stenotrophomonas acidaminiphila ZAC14D2_NAIMI4_2, a Multidrug-Resistant Strain Isolated from Sediments of a Polluted River in Mexico, Uncovers New Antibiotic Resistance Genes and a Novel Class-II Lasso Peptide Biosynthesis Gene Cluster.</title>
        <authorList>
            <person name="Vinuesa P."/>
            <person name="Ochoa-Sanchez L.E."/>
        </authorList>
    </citation>
    <scope>NUCLEOTIDE SEQUENCE [LARGE SCALE GENOMIC DNA]</scope>
    <source>
        <strain evidence="2 3">ZAC14D2_NAIMI4_2</strain>
    </source>
</reference>
<organism evidence="2 3">
    <name type="scientific">Stenotrophomonas acidaminiphila</name>
    <dbReference type="NCBI Taxonomy" id="128780"/>
    <lineage>
        <taxon>Bacteria</taxon>
        <taxon>Pseudomonadati</taxon>
        <taxon>Pseudomonadota</taxon>
        <taxon>Gammaproteobacteria</taxon>
        <taxon>Lysobacterales</taxon>
        <taxon>Lysobacteraceae</taxon>
        <taxon>Stenotrophomonas</taxon>
    </lineage>
</organism>
<evidence type="ECO:0000313" key="3">
    <source>
        <dbReference type="Proteomes" id="UP000061010"/>
    </source>
</evidence>
<dbReference type="NCBIfam" id="TIGR03696">
    <property type="entry name" value="Rhs_assc_core"/>
    <property type="match status" value="1"/>
</dbReference>
<dbReference type="InterPro" id="IPR022385">
    <property type="entry name" value="Rhs_assc_core"/>
</dbReference>
<keyword evidence="1" id="KW-0732">Signal</keyword>
<sequence length="207" mass="21749" precursor="true">MHMLKLLAGTLLALLFVSFCGPAAARYVQSDPIGLAGGTNTYAYVNGNPISRIDPLGLDYLVIGGGMRNDSYNFFGHVGMAITGYGMFSYGNDTPLGGSVTDYIQSQSQFRNQLITLIPTTAAQDAAAAYYLALNHPDKNDVGYFDNCAVRTNEGLMAGGLPSLQSPFPGGLSRAAGMLPGAQTFFIPQGGQIPAALLKILPSFNGP</sequence>
<accession>A0A0S1B3X9</accession>
<proteinExistence type="predicted"/>
<evidence type="ECO:0000256" key="1">
    <source>
        <dbReference type="SAM" id="SignalP"/>
    </source>
</evidence>
<dbReference type="PATRIC" id="fig|128780.6.peg.3481"/>
<feature type="chain" id="PRO_5006588595" evidence="1">
    <location>
        <begin position="26"/>
        <end position="207"/>
    </location>
</feature>
<keyword evidence="3" id="KW-1185">Reference proteome</keyword>
<evidence type="ECO:0000313" key="2">
    <source>
        <dbReference type="EMBL" id="ALJ29776.1"/>
    </source>
</evidence>
<protein>
    <submittedName>
        <fullName evidence="2">Type IV secretion protein Rhs</fullName>
    </submittedName>
</protein>
<dbReference type="EMBL" id="CP012900">
    <property type="protein sequence ID" value="ALJ29776.1"/>
    <property type="molecule type" value="Genomic_DNA"/>
</dbReference>
<dbReference type="KEGG" id="sacz:AOT14_34380"/>
<dbReference type="Proteomes" id="UP000061010">
    <property type="component" value="Chromosome"/>
</dbReference>